<evidence type="ECO:0000256" key="1">
    <source>
        <dbReference type="SAM" id="MobiDB-lite"/>
    </source>
</evidence>
<dbReference type="EnsemblPlants" id="TuG1812G0400002088.01.T01">
    <property type="protein sequence ID" value="TuG1812G0400002088.01.T01.cds468645"/>
    <property type="gene ID" value="TuG1812G0400002088.01"/>
</dbReference>
<dbReference type="AlphaFoldDB" id="A0A8R7Q5C2"/>
<organism evidence="2 3">
    <name type="scientific">Triticum urartu</name>
    <name type="common">Red wild einkorn</name>
    <name type="synonym">Crithodium urartu</name>
    <dbReference type="NCBI Taxonomy" id="4572"/>
    <lineage>
        <taxon>Eukaryota</taxon>
        <taxon>Viridiplantae</taxon>
        <taxon>Streptophyta</taxon>
        <taxon>Embryophyta</taxon>
        <taxon>Tracheophyta</taxon>
        <taxon>Spermatophyta</taxon>
        <taxon>Magnoliopsida</taxon>
        <taxon>Liliopsida</taxon>
        <taxon>Poales</taxon>
        <taxon>Poaceae</taxon>
        <taxon>BOP clade</taxon>
        <taxon>Pooideae</taxon>
        <taxon>Triticodae</taxon>
        <taxon>Triticeae</taxon>
        <taxon>Triticinae</taxon>
        <taxon>Triticum</taxon>
    </lineage>
</organism>
<keyword evidence="3" id="KW-1185">Reference proteome</keyword>
<feature type="compositionally biased region" description="Basic and acidic residues" evidence="1">
    <location>
        <begin position="294"/>
        <end position="310"/>
    </location>
</feature>
<name>A0A8R7Q5C2_TRIUA</name>
<proteinExistence type="predicted"/>
<reference evidence="2" key="2">
    <citation type="submission" date="2018-03" db="EMBL/GenBank/DDBJ databases">
        <title>The Triticum urartu genome reveals the dynamic nature of wheat genome evolution.</title>
        <authorList>
            <person name="Ling H."/>
            <person name="Ma B."/>
            <person name="Shi X."/>
            <person name="Liu H."/>
            <person name="Dong L."/>
            <person name="Sun H."/>
            <person name="Cao Y."/>
            <person name="Gao Q."/>
            <person name="Zheng S."/>
            <person name="Li Y."/>
            <person name="Yu Y."/>
            <person name="Du H."/>
            <person name="Qi M."/>
            <person name="Li Y."/>
            <person name="Yu H."/>
            <person name="Cui Y."/>
            <person name="Wang N."/>
            <person name="Chen C."/>
            <person name="Wu H."/>
            <person name="Zhao Y."/>
            <person name="Zhang J."/>
            <person name="Li Y."/>
            <person name="Zhou W."/>
            <person name="Zhang B."/>
            <person name="Hu W."/>
            <person name="Eijk M."/>
            <person name="Tang J."/>
            <person name="Witsenboer H."/>
            <person name="Zhao S."/>
            <person name="Li Z."/>
            <person name="Zhang A."/>
            <person name="Wang D."/>
            <person name="Liang C."/>
        </authorList>
    </citation>
    <scope>NUCLEOTIDE SEQUENCE [LARGE SCALE GENOMIC DNA]</scope>
    <source>
        <strain evidence="2">cv. G1812</strain>
    </source>
</reference>
<feature type="region of interest" description="Disordered" evidence="1">
    <location>
        <begin position="279"/>
        <end position="310"/>
    </location>
</feature>
<gene>
    <name evidence="2" type="primary">LOC125551796</name>
</gene>
<reference evidence="2" key="3">
    <citation type="submission" date="2022-06" db="UniProtKB">
        <authorList>
            <consortium name="EnsemblPlants"/>
        </authorList>
    </citation>
    <scope>IDENTIFICATION</scope>
</reference>
<evidence type="ECO:0000313" key="2">
    <source>
        <dbReference type="EnsemblPlants" id="TuG1812G0400002088.01.T01.cds468645"/>
    </source>
</evidence>
<evidence type="ECO:0000313" key="3">
    <source>
        <dbReference type="Proteomes" id="UP000015106"/>
    </source>
</evidence>
<dbReference type="Proteomes" id="UP000015106">
    <property type="component" value="Chromosome 4"/>
</dbReference>
<accession>A0A8R7Q5C2</accession>
<protein>
    <submittedName>
        <fullName evidence="2">Uncharacterized protein</fullName>
    </submittedName>
</protein>
<sequence>MQRSMQYTDGYTKFTHGDDVSDGGSSPLDSVAAIVGPRVLVAFPHHDAAVVGRLLRHLYDAVVEVLWVNVTDLLLRRRQPEVDLRRRVRRRPLVPLSLPVGGAVGVVVEPDEDASDEPRGERPLHVPVRVAAPRRGRQLHRRPAAEVLVEVPEPLGQLVVVGRRAVLDEEVDAIDEGVAERAVDALAGAEHVGVPDVVGDVRRGLGGGQGVLVAEAPDGEEDEDVLGLAVLDVGADGGDVVAGQVEVVVAAAEDVEEGDDGDGVGAGVAGLAEGPLVLVPTPEHGHLAGLPRGRGRDGKEGCGAEESREE</sequence>
<reference evidence="3" key="1">
    <citation type="journal article" date="2013" name="Nature">
        <title>Draft genome of the wheat A-genome progenitor Triticum urartu.</title>
        <authorList>
            <person name="Ling H.Q."/>
            <person name="Zhao S."/>
            <person name="Liu D."/>
            <person name="Wang J."/>
            <person name="Sun H."/>
            <person name="Zhang C."/>
            <person name="Fan H."/>
            <person name="Li D."/>
            <person name="Dong L."/>
            <person name="Tao Y."/>
            <person name="Gao C."/>
            <person name="Wu H."/>
            <person name="Li Y."/>
            <person name="Cui Y."/>
            <person name="Guo X."/>
            <person name="Zheng S."/>
            <person name="Wang B."/>
            <person name="Yu K."/>
            <person name="Liang Q."/>
            <person name="Yang W."/>
            <person name="Lou X."/>
            <person name="Chen J."/>
            <person name="Feng M."/>
            <person name="Jian J."/>
            <person name="Zhang X."/>
            <person name="Luo G."/>
            <person name="Jiang Y."/>
            <person name="Liu J."/>
            <person name="Wang Z."/>
            <person name="Sha Y."/>
            <person name="Zhang B."/>
            <person name="Wu H."/>
            <person name="Tang D."/>
            <person name="Shen Q."/>
            <person name="Xue P."/>
            <person name="Zou S."/>
            <person name="Wang X."/>
            <person name="Liu X."/>
            <person name="Wang F."/>
            <person name="Yang Y."/>
            <person name="An X."/>
            <person name="Dong Z."/>
            <person name="Zhang K."/>
            <person name="Zhang X."/>
            <person name="Luo M.C."/>
            <person name="Dvorak J."/>
            <person name="Tong Y."/>
            <person name="Wang J."/>
            <person name="Yang H."/>
            <person name="Li Z."/>
            <person name="Wang D."/>
            <person name="Zhang A."/>
            <person name="Wang J."/>
        </authorList>
    </citation>
    <scope>NUCLEOTIDE SEQUENCE</scope>
    <source>
        <strain evidence="3">cv. G1812</strain>
    </source>
</reference>
<dbReference type="Gramene" id="TuG1812G0400002088.01.T01">
    <property type="protein sequence ID" value="TuG1812G0400002088.01.T01.cds468645"/>
    <property type="gene ID" value="TuG1812G0400002088.01"/>
</dbReference>